<reference evidence="5 6" key="1">
    <citation type="submission" date="2019-03" db="EMBL/GenBank/DDBJ databases">
        <title>Genomic Encyclopedia of Type Strains, Phase IV (KMG-IV): sequencing the most valuable type-strain genomes for metagenomic binning, comparative biology and taxonomic classification.</title>
        <authorList>
            <person name="Goeker M."/>
        </authorList>
    </citation>
    <scope>NUCLEOTIDE SEQUENCE [LARGE SCALE GENOMIC DNA]</scope>
    <source>
        <strain evidence="5 6">DSM 25894</strain>
    </source>
</reference>
<evidence type="ECO:0000256" key="2">
    <source>
        <dbReference type="ARBA" id="ARBA00023125"/>
    </source>
</evidence>
<gene>
    <name evidence="5" type="ORF">EDD68_102141</name>
</gene>
<evidence type="ECO:0000256" key="1">
    <source>
        <dbReference type="ARBA" id="ARBA00022491"/>
    </source>
</evidence>
<dbReference type="PANTHER" id="PTHR43479:SF22">
    <property type="entry name" value="TRANSCRIPTIONAL REGULATOR, TETR FAMILY"/>
    <property type="match status" value="1"/>
</dbReference>
<feature type="DNA-binding region" description="H-T-H motif" evidence="3">
    <location>
        <begin position="25"/>
        <end position="44"/>
    </location>
</feature>
<evidence type="ECO:0000313" key="6">
    <source>
        <dbReference type="Proteomes" id="UP000294650"/>
    </source>
</evidence>
<proteinExistence type="predicted"/>
<dbReference type="GO" id="GO:0003677">
    <property type="term" value="F:DNA binding"/>
    <property type="evidence" value="ECO:0007669"/>
    <property type="project" value="UniProtKB-UniRule"/>
</dbReference>
<dbReference type="Proteomes" id="UP000294650">
    <property type="component" value="Unassembled WGS sequence"/>
</dbReference>
<dbReference type="InterPro" id="IPR001647">
    <property type="entry name" value="HTH_TetR"/>
</dbReference>
<dbReference type="AlphaFoldDB" id="A0A4R3NAY1"/>
<protein>
    <submittedName>
        <fullName evidence="5">TetR family transcriptional regulator</fullName>
    </submittedName>
</protein>
<dbReference type="EMBL" id="SMAN01000002">
    <property type="protein sequence ID" value="TCT26439.1"/>
    <property type="molecule type" value="Genomic_DNA"/>
</dbReference>
<sequence length="290" mass="34035">MNEKKKRMIETAIDLFAQKSFHTVSVKEITDKSGVSKGAFYIYFDSKEDLVLAIYKYYYQVIMDRIIEVGSQHKDPKQSLIEQLNMFFETLFHNRSFILMLLRDQVSLGPKVKEMIYQIKDQQMEWAKNNLRAIYGSQIQPYILDGAIILQGLMHSYSNYMVIEHHQNIDLPELSRFIVKRLDDCVQGMIQSKEPPVIQEIEKTDDLEHMLDKVEVKFQSANIPPEQRRDLTEALSVLKRELVKNRPNPIIVQAMLNQFQSVQPLKEVYKSLINHHTIQAMIHNQRSDYS</sequence>
<dbReference type="RefSeq" id="WP_132370796.1">
    <property type="nucleotide sequence ID" value="NZ_SMAN01000002.1"/>
</dbReference>
<dbReference type="PANTHER" id="PTHR43479">
    <property type="entry name" value="ACREF/ENVCD OPERON REPRESSOR-RELATED"/>
    <property type="match status" value="1"/>
</dbReference>
<dbReference type="PROSITE" id="PS01081">
    <property type="entry name" value="HTH_TETR_1"/>
    <property type="match status" value="1"/>
</dbReference>
<evidence type="ECO:0000256" key="3">
    <source>
        <dbReference type="PROSITE-ProRule" id="PRU00335"/>
    </source>
</evidence>
<name>A0A4R3NAY1_9BACI</name>
<keyword evidence="2 3" id="KW-0238">DNA-binding</keyword>
<comment type="caution">
    <text evidence="5">The sequence shown here is derived from an EMBL/GenBank/DDBJ whole genome shotgun (WGS) entry which is preliminary data.</text>
</comment>
<accession>A0A4R3NAY1</accession>
<dbReference type="Pfam" id="PF00440">
    <property type="entry name" value="TetR_N"/>
    <property type="match status" value="1"/>
</dbReference>
<keyword evidence="1" id="KW-0678">Repressor</keyword>
<evidence type="ECO:0000259" key="4">
    <source>
        <dbReference type="PROSITE" id="PS50977"/>
    </source>
</evidence>
<organism evidence="5 6">
    <name type="scientific">Melghiribacillus thermohalophilus</name>
    <dbReference type="NCBI Taxonomy" id="1324956"/>
    <lineage>
        <taxon>Bacteria</taxon>
        <taxon>Bacillati</taxon>
        <taxon>Bacillota</taxon>
        <taxon>Bacilli</taxon>
        <taxon>Bacillales</taxon>
        <taxon>Bacillaceae</taxon>
        <taxon>Melghiribacillus</taxon>
    </lineage>
</organism>
<feature type="domain" description="HTH tetR-type" evidence="4">
    <location>
        <begin position="2"/>
        <end position="62"/>
    </location>
</feature>
<dbReference type="Gene3D" id="1.10.357.10">
    <property type="entry name" value="Tetracycline Repressor, domain 2"/>
    <property type="match status" value="1"/>
</dbReference>
<dbReference type="InterPro" id="IPR023772">
    <property type="entry name" value="DNA-bd_HTH_TetR-type_CS"/>
</dbReference>
<dbReference type="PROSITE" id="PS50977">
    <property type="entry name" value="HTH_TETR_2"/>
    <property type="match status" value="1"/>
</dbReference>
<dbReference type="PRINTS" id="PR00455">
    <property type="entry name" value="HTHTETR"/>
</dbReference>
<dbReference type="InterPro" id="IPR050624">
    <property type="entry name" value="HTH-type_Tx_Regulator"/>
</dbReference>
<dbReference type="SUPFAM" id="SSF46689">
    <property type="entry name" value="Homeodomain-like"/>
    <property type="match status" value="1"/>
</dbReference>
<keyword evidence="6" id="KW-1185">Reference proteome</keyword>
<evidence type="ECO:0000313" key="5">
    <source>
        <dbReference type="EMBL" id="TCT26439.1"/>
    </source>
</evidence>
<dbReference type="OrthoDB" id="9812993at2"/>
<dbReference type="InterPro" id="IPR009057">
    <property type="entry name" value="Homeodomain-like_sf"/>
</dbReference>